<sequence length="785" mass="88600">MTALLLSLIRVAKQRVTVRPMPLRRLNVKVWHHLFPSLVSVGRLVIGRISRDRIKVLAYWAKQCAATYRSQGVKGTCLWLKTINVLIMGGLPGSQLRSQSRAVSKVAVSVSRDGLPRVIPKQDRRAIRRGDPNTIRLWLTLSGMYRVLEFPGTPAVHTITNPGKRISPPLLRFFETFLKKEFFRNLNQLTGLKVTGVDTACLKPIPLPLVTVAAGSWKVPSGAYDLRVSSLGTAAPAAWNWVSGRWGGALLRYCQAINSWETTQSWYRLAELTAKYHPFCESMPSGRISFKEEPAGKLRAFAMVDFWTQCTLRPLHDLLFSFLKEIPQDGTFDQFAPAKELLSRKKLAKETWWSLDLSAATDRFPLVLQKLVLKYVVSEEYAAAWASLLVDRGYRGPPGMKPRVVHYAVGQPMGAYSSWAAFALTHHAAVQFAARLAGLSGWFQDYALLGDDIIIANDRVAHKYRWLLDQLGVECSLAKSMASNQRSFEFAKRVLHRGVDVSGFPWKLWRIGQRSLAAMISLAQRVSLGAQTLNLASLVKALGAGMKATSRAYCSWRHMPKGMKALLVILTHPQAATFLSRQTWLDWLTAPGPVLPSGYQEDTSTWLTPWLTGFREEYLKPALEFLEEESTADLFPPEVGMVDGQGNPTRDDHYNTEFLRMRNGFFNFSKLESLISVNRSQKIRFLEERVGKIEADLAHLQKLSISLQARNVSGMFSNMMKRLEQAIADVPLPLIKLVWAQEENENRRPATVLVSLWERWRLRIHRSRRIRGNPPDDTIERVAGT</sequence>
<evidence type="ECO:0000256" key="1">
    <source>
        <dbReference type="ARBA" id="ARBA00022484"/>
    </source>
</evidence>
<reference evidence="4" key="1">
    <citation type="submission" date="2022-03" db="EMBL/GenBank/DDBJ databases">
        <authorList>
            <person name="Ezawa T."/>
            <person name="Silvestri A."/>
            <person name="Tawaraya K."/>
            <person name="Suzuki M."/>
            <person name="Duan Y."/>
            <person name="Turina M."/>
            <person name="Lanfranco L."/>
        </authorList>
    </citation>
    <scope>NUCLEOTIDE SEQUENCE</scope>
</reference>
<dbReference type="PANTHER" id="PTHR34456">
    <property type="entry name" value="MITOVIRUS RNA-DEPENDENT RNA POLYMERASE"/>
    <property type="match status" value="1"/>
</dbReference>
<accession>A0A9Y0T4I2</accession>
<reference evidence="4" key="2">
    <citation type="journal article" date="2023" name="MBio">
        <title>Structurally distinct mitoviruses: are they an ancestral lineage of the Mitoviridae exclusive to arbuscular mycorrhizal fungi (Glomeromycotina)?</title>
        <authorList>
            <person name="Ezawa T."/>
            <person name="Silvestri A."/>
            <person name="Maruyama H."/>
            <person name="Tawaraya K."/>
            <person name="Suzuki M."/>
            <person name="Duan Y."/>
            <person name="Turina M."/>
            <person name="Lanfranco L."/>
        </authorList>
    </citation>
    <scope>NUCLEOTIDE SEQUENCE</scope>
</reference>
<dbReference type="GO" id="GO:0003968">
    <property type="term" value="F:RNA-directed RNA polymerase activity"/>
    <property type="evidence" value="ECO:0007669"/>
    <property type="project" value="UniProtKB-KW"/>
</dbReference>
<dbReference type="InterPro" id="IPR043502">
    <property type="entry name" value="DNA/RNA_pol_sf"/>
</dbReference>
<keyword evidence="1 4" id="KW-0696">RNA-directed RNA polymerase</keyword>
<name>A0A9Y0T4I2_9VIRU</name>
<dbReference type="Pfam" id="PF05919">
    <property type="entry name" value="Mitovir_RNA_pol"/>
    <property type="match status" value="1"/>
</dbReference>
<evidence type="ECO:0000256" key="3">
    <source>
        <dbReference type="ARBA" id="ARBA00022695"/>
    </source>
</evidence>
<dbReference type="EMBL" id="BK061302">
    <property type="protein sequence ID" value="DBA07244.1"/>
    <property type="molecule type" value="Genomic_RNA"/>
</dbReference>
<evidence type="ECO:0000256" key="2">
    <source>
        <dbReference type="ARBA" id="ARBA00022679"/>
    </source>
</evidence>
<organism evidence="4">
    <name type="scientific">Gigaspora rosea mitovirus 3</name>
    <dbReference type="NCBI Taxonomy" id="2933359"/>
    <lineage>
        <taxon>Viruses</taxon>
        <taxon>Riboviria</taxon>
        <taxon>Orthornavirae</taxon>
        <taxon>Lenarviricota</taxon>
        <taxon>Howeltoviricetes</taxon>
        <taxon>Cryppavirales</taxon>
        <taxon>Mitoviridae</taxon>
        <taxon>Mitovirus</taxon>
    </lineage>
</organism>
<dbReference type="SUPFAM" id="SSF56672">
    <property type="entry name" value="DNA/RNA polymerases"/>
    <property type="match status" value="1"/>
</dbReference>
<dbReference type="PANTHER" id="PTHR34456:SF13">
    <property type="entry name" value="REVERSE TRANSCRIPTASE DOMAIN-CONTAINING PROTEIN"/>
    <property type="match status" value="1"/>
</dbReference>
<protein>
    <submittedName>
        <fullName evidence="4">RNA-dependent RNA polymerase</fullName>
    </submittedName>
</protein>
<keyword evidence="2" id="KW-0808">Transferase</keyword>
<keyword evidence="3" id="KW-0548">Nucleotidyltransferase</keyword>
<evidence type="ECO:0000313" key="4">
    <source>
        <dbReference type="EMBL" id="DBA07244.1"/>
    </source>
</evidence>
<dbReference type="InterPro" id="IPR008686">
    <property type="entry name" value="RNA_pol_mitovir"/>
</dbReference>
<proteinExistence type="predicted"/>